<feature type="domain" description="DRBM" evidence="8">
    <location>
        <begin position="166"/>
        <end position="235"/>
    </location>
</feature>
<dbReference type="PROSITE" id="PS50142">
    <property type="entry name" value="RNASE_3_2"/>
    <property type="match status" value="1"/>
</dbReference>
<protein>
    <recommendedName>
        <fullName evidence="3">ribonuclease III</fullName>
        <ecNumber evidence="3">3.1.26.3</ecNumber>
    </recommendedName>
</protein>
<evidence type="ECO:0000259" key="9">
    <source>
        <dbReference type="PROSITE" id="PS50142"/>
    </source>
</evidence>
<dbReference type="NCBIfam" id="TIGR02191">
    <property type="entry name" value="RNaseIII"/>
    <property type="match status" value="1"/>
</dbReference>
<dbReference type="Pfam" id="PF14622">
    <property type="entry name" value="Ribonucleas_3_3"/>
    <property type="match status" value="1"/>
</dbReference>
<evidence type="ECO:0000256" key="4">
    <source>
        <dbReference type="ARBA" id="ARBA00022722"/>
    </source>
</evidence>
<keyword evidence="7" id="KW-0694">RNA-binding</keyword>
<dbReference type="PROSITE" id="PS00517">
    <property type="entry name" value="RNASE_3_1"/>
    <property type="match status" value="1"/>
</dbReference>
<dbReference type="GO" id="GO:0003725">
    <property type="term" value="F:double-stranded RNA binding"/>
    <property type="evidence" value="ECO:0007669"/>
    <property type="project" value="TreeGrafter"/>
</dbReference>
<keyword evidence="6" id="KW-0378">Hydrolase</keyword>
<feature type="non-terminal residue" evidence="10">
    <location>
        <position position="1"/>
    </location>
</feature>
<dbReference type="PANTHER" id="PTHR11207">
    <property type="entry name" value="RIBONUCLEASE III"/>
    <property type="match status" value="1"/>
</dbReference>
<proteinExistence type="inferred from homology"/>
<sequence length="236" mass="27111">KYFRRLQSYFTNKSPEFKLFEKRIQYKFVNTYYLEKALTHRSVKNHFEGNYERLEFLGDAIIDHVVSHWLFNKYAQSDEGSLTKKRAALVNREFLAMLGQNLKVTELVQIDSGVNINDEKVANNISADVYEAIVGAIYLDGGYEDAAEFINRTLCLSEYLAKEDSNYKGQLIEFCHSQNLPTPQFEIVESHGPEHERTFMIKLSIGDKQNWMGIGSTIKSAEQDGAQRAIKFLLGS</sequence>
<dbReference type="InterPro" id="IPR011907">
    <property type="entry name" value="RNase_III"/>
</dbReference>
<dbReference type="SMART" id="SM00535">
    <property type="entry name" value="RIBOc"/>
    <property type="match status" value="1"/>
</dbReference>
<evidence type="ECO:0000256" key="5">
    <source>
        <dbReference type="ARBA" id="ARBA00022759"/>
    </source>
</evidence>
<dbReference type="SUPFAM" id="SSF54768">
    <property type="entry name" value="dsRNA-binding domain-like"/>
    <property type="match status" value="1"/>
</dbReference>
<dbReference type="PROSITE" id="PS50137">
    <property type="entry name" value="DS_RBD"/>
    <property type="match status" value="1"/>
</dbReference>
<name>A0A382Y907_9ZZZZ</name>
<dbReference type="EC" id="3.1.26.3" evidence="3"/>
<dbReference type="InterPro" id="IPR000999">
    <property type="entry name" value="RNase_III_dom"/>
</dbReference>
<evidence type="ECO:0000256" key="6">
    <source>
        <dbReference type="ARBA" id="ARBA00022801"/>
    </source>
</evidence>
<organism evidence="10">
    <name type="scientific">marine metagenome</name>
    <dbReference type="NCBI Taxonomy" id="408172"/>
    <lineage>
        <taxon>unclassified sequences</taxon>
        <taxon>metagenomes</taxon>
        <taxon>ecological metagenomes</taxon>
    </lineage>
</organism>
<dbReference type="Pfam" id="PF00035">
    <property type="entry name" value="dsrm"/>
    <property type="match status" value="1"/>
</dbReference>
<dbReference type="SUPFAM" id="SSF69065">
    <property type="entry name" value="RNase III domain-like"/>
    <property type="match status" value="1"/>
</dbReference>
<evidence type="ECO:0000259" key="8">
    <source>
        <dbReference type="PROSITE" id="PS50137"/>
    </source>
</evidence>
<dbReference type="FunFam" id="1.10.1520.10:FF:000001">
    <property type="entry name" value="Ribonuclease 3"/>
    <property type="match status" value="1"/>
</dbReference>
<dbReference type="Gene3D" id="3.30.160.20">
    <property type="match status" value="1"/>
</dbReference>
<dbReference type="AlphaFoldDB" id="A0A382Y907"/>
<keyword evidence="4" id="KW-0540">Nuclease</keyword>
<dbReference type="EMBL" id="UINC01173945">
    <property type="protein sequence ID" value="SVD79827.1"/>
    <property type="molecule type" value="Genomic_DNA"/>
</dbReference>
<dbReference type="CDD" id="cd10845">
    <property type="entry name" value="DSRM_RNAse_III_family"/>
    <property type="match status" value="1"/>
</dbReference>
<dbReference type="InterPro" id="IPR014720">
    <property type="entry name" value="dsRBD_dom"/>
</dbReference>
<dbReference type="GO" id="GO:0010468">
    <property type="term" value="P:regulation of gene expression"/>
    <property type="evidence" value="ECO:0007669"/>
    <property type="project" value="TreeGrafter"/>
</dbReference>
<dbReference type="CDD" id="cd00593">
    <property type="entry name" value="RIBOc"/>
    <property type="match status" value="1"/>
</dbReference>
<dbReference type="HAMAP" id="MF_00104">
    <property type="entry name" value="RNase_III"/>
    <property type="match status" value="1"/>
</dbReference>
<keyword evidence="5" id="KW-0255">Endonuclease</keyword>
<dbReference type="PANTHER" id="PTHR11207:SF0">
    <property type="entry name" value="RIBONUCLEASE 3"/>
    <property type="match status" value="1"/>
</dbReference>
<dbReference type="SMART" id="SM00358">
    <property type="entry name" value="DSRM"/>
    <property type="match status" value="1"/>
</dbReference>
<dbReference type="GO" id="GO:0004525">
    <property type="term" value="F:ribonuclease III activity"/>
    <property type="evidence" value="ECO:0007669"/>
    <property type="project" value="UniProtKB-EC"/>
</dbReference>
<dbReference type="Gene3D" id="1.10.1520.10">
    <property type="entry name" value="Ribonuclease III domain"/>
    <property type="match status" value="1"/>
</dbReference>
<evidence type="ECO:0000313" key="10">
    <source>
        <dbReference type="EMBL" id="SVD79827.1"/>
    </source>
</evidence>
<comment type="catalytic activity">
    <reaction evidence="1">
        <text>Endonucleolytic cleavage to 5'-phosphomonoester.</text>
        <dbReference type="EC" id="3.1.26.3"/>
    </reaction>
</comment>
<comment type="similarity">
    <text evidence="2">Belongs to the ribonuclease III family.</text>
</comment>
<accession>A0A382Y907</accession>
<feature type="domain" description="RNase III" evidence="9">
    <location>
        <begin position="17"/>
        <end position="142"/>
    </location>
</feature>
<dbReference type="InterPro" id="IPR036389">
    <property type="entry name" value="RNase_III_sf"/>
</dbReference>
<gene>
    <name evidence="10" type="ORF">METZ01_LOCUS432681</name>
</gene>
<evidence type="ECO:0000256" key="2">
    <source>
        <dbReference type="ARBA" id="ARBA00010183"/>
    </source>
</evidence>
<evidence type="ECO:0000256" key="7">
    <source>
        <dbReference type="ARBA" id="ARBA00022884"/>
    </source>
</evidence>
<evidence type="ECO:0000256" key="1">
    <source>
        <dbReference type="ARBA" id="ARBA00000109"/>
    </source>
</evidence>
<dbReference type="GO" id="GO:0006364">
    <property type="term" value="P:rRNA processing"/>
    <property type="evidence" value="ECO:0007669"/>
    <property type="project" value="InterPro"/>
</dbReference>
<reference evidence="10" key="1">
    <citation type="submission" date="2018-05" db="EMBL/GenBank/DDBJ databases">
        <authorList>
            <person name="Lanie J.A."/>
            <person name="Ng W.-L."/>
            <person name="Kazmierczak K.M."/>
            <person name="Andrzejewski T.M."/>
            <person name="Davidsen T.M."/>
            <person name="Wayne K.J."/>
            <person name="Tettelin H."/>
            <person name="Glass J.I."/>
            <person name="Rusch D."/>
            <person name="Podicherti R."/>
            <person name="Tsui H.-C.T."/>
            <person name="Winkler M.E."/>
        </authorList>
    </citation>
    <scope>NUCLEOTIDE SEQUENCE</scope>
</reference>
<evidence type="ECO:0000256" key="3">
    <source>
        <dbReference type="ARBA" id="ARBA00012177"/>
    </source>
</evidence>